<keyword evidence="6" id="KW-1185">Reference proteome</keyword>
<organism evidence="5 6">
    <name type="scientific">Spirochaeta isovalerica</name>
    <dbReference type="NCBI Taxonomy" id="150"/>
    <lineage>
        <taxon>Bacteria</taxon>
        <taxon>Pseudomonadati</taxon>
        <taxon>Spirochaetota</taxon>
        <taxon>Spirochaetia</taxon>
        <taxon>Spirochaetales</taxon>
        <taxon>Spirochaetaceae</taxon>
        <taxon>Spirochaeta</taxon>
    </lineage>
</organism>
<evidence type="ECO:0000259" key="4">
    <source>
        <dbReference type="PROSITE" id="PS50887"/>
    </source>
</evidence>
<feature type="transmembrane region" description="Helical" evidence="3">
    <location>
        <begin position="162"/>
        <end position="181"/>
    </location>
</feature>
<dbReference type="NCBIfam" id="TIGR00254">
    <property type="entry name" value="GGDEF"/>
    <property type="match status" value="1"/>
</dbReference>
<dbReference type="PANTHER" id="PTHR45138">
    <property type="entry name" value="REGULATORY COMPONENTS OF SENSORY TRANSDUCTION SYSTEM"/>
    <property type="match status" value="1"/>
</dbReference>
<dbReference type="EMBL" id="JACHGJ010000007">
    <property type="protein sequence ID" value="MBB6481739.1"/>
    <property type="molecule type" value="Genomic_DNA"/>
</dbReference>
<dbReference type="PANTHER" id="PTHR45138:SF9">
    <property type="entry name" value="DIGUANYLATE CYCLASE DGCM-RELATED"/>
    <property type="match status" value="1"/>
</dbReference>
<feature type="transmembrane region" description="Helical" evidence="3">
    <location>
        <begin position="58"/>
        <end position="81"/>
    </location>
</feature>
<dbReference type="InterPro" id="IPR050469">
    <property type="entry name" value="Diguanylate_Cyclase"/>
</dbReference>
<dbReference type="Pfam" id="PF00990">
    <property type="entry name" value="GGDEF"/>
    <property type="match status" value="1"/>
</dbReference>
<dbReference type="CDD" id="cd01949">
    <property type="entry name" value="GGDEF"/>
    <property type="match status" value="1"/>
</dbReference>
<keyword evidence="3" id="KW-1133">Transmembrane helix</keyword>
<dbReference type="Gene3D" id="3.30.70.270">
    <property type="match status" value="1"/>
</dbReference>
<dbReference type="PROSITE" id="PS50887">
    <property type="entry name" value="GGDEF"/>
    <property type="match status" value="1"/>
</dbReference>
<dbReference type="EC" id="2.7.7.65" evidence="1"/>
<comment type="caution">
    <text evidence="5">The sequence shown here is derived from an EMBL/GenBank/DDBJ whole genome shotgun (WGS) entry which is preliminary data.</text>
</comment>
<evidence type="ECO:0000256" key="2">
    <source>
        <dbReference type="ARBA" id="ARBA00034247"/>
    </source>
</evidence>
<gene>
    <name evidence="5" type="ORF">HNR50_003419</name>
</gene>
<dbReference type="SMART" id="SM00267">
    <property type="entry name" value="GGDEF"/>
    <property type="match status" value="1"/>
</dbReference>
<keyword evidence="3" id="KW-0472">Membrane</keyword>
<evidence type="ECO:0000256" key="1">
    <source>
        <dbReference type="ARBA" id="ARBA00012528"/>
    </source>
</evidence>
<dbReference type="FunFam" id="3.30.70.270:FF:000001">
    <property type="entry name" value="Diguanylate cyclase domain protein"/>
    <property type="match status" value="1"/>
</dbReference>
<comment type="catalytic activity">
    <reaction evidence="2">
        <text>2 GTP = 3',3'-c-di-GMP + 2 diphosphate</text>
        <dbReference type="Rhea" id="RHEA:24898"/>
        <dbReference type="ChEBI" id="CHEBI:33019"/>
        <dbReference type="ChEBI" id="CHEBI:37565"/>
        <dbReference type="ChEBI" id="CHEBI:58805"/>
        <dbReference type="EC" id="2.7.7.65"/>
    </reaction>
</comment>
<feature type="transmembrane region" description="Helical" evidence="3">
    <location>
        <begin position="117"/>
        <end position="133"/>
    </location>
</feature>
<protein>
    <recommendedName>
        <fullName evidence="1">diguanylate cyclase</fullName>
        <ecNumber evidence="1">2.7.7.65</ecNumber>
    </recommendedName>
</protein>
<dbReference type="InterPro" id="IPR029787">
    <property type="entry name" value="Nucleotide_cyclase"/>
</dbReference>
<dbReference type="RefSeq" id="WP_184747971.1">
    <property type="nucleotide sequence ID" value="NZ_JACHGJ010000007.1"/>
</dbReference>
<accession>A0A841RG28</accession>
<dbReference type="SUPFAM" id="SSF55073">
    <property type="entry name" value="Nucleotide cyclase"/>
    <property type="match status" value="1"/>
</dbReference>
<name>A0A841RG28_9SPIO</name>
<evidence type="ECO:0000313" key="6">
    <source>
        <dbReference type="Proteomes" id="UP000587760"/>
    </source>
</evidence>
<sequence length="369" mass="42310">MEKKLSHKTFVEELNHIRKDDNLRSMKTISTLTGLFALAFTAIFGIRKITGAGSEFFIFYFTSFLILALLSFLMRFLYFLLSKKENKTSLDHIVYFYLLAAYFILIGISAFDSVDSGDFLAYTLAILAFSFLYRLSRIRLIITHSAGLLYFITLYYMMNGKIVSFVTLLPILAFSVFSFYISRSRELTQEKILKMADELEMTYREMKEISLRDPLTGLYNRRYCDDFLSFQFEIFQRKGTPFSVLLFDLDHFKTVNDTFGHSAGDDVLVSVAEMTLASIRKTDLAVRYGGEEFLLILSDTHLSSAEIIAERLRSAIEVVTFKSISEHVTISLGAGEIRKDEDTKSLVDRVDKALYEAKRMGRNQTVISP</sequence>
<reference evidence="5 6" key="1">
    <citation type="submission" date="2020-08" db="EMBL/GenBank/DDBJ databases">
        <title>Genomic Encyclopedia of Type Strains, Phase IV (KMG-IV): sequencing the most valuable type-strain genomes for metagenomic binning, comparative biology and taxonomic classification.</title>
        <authorList>
            <person name="Goeker M."/>
        </authorList>
    </citation>
    <scope>NUCLEOTIDE SEQUENCE [LARGE SCALE GENOMIC DNA]</scope>
    <source>
        <strain evidence="5 6">DSM 2461</strain>
    </source>
</reference>
<dbReference type="AlphaFoldDB" id="A0A841RG28"/>
<feature type="transmembrane region" description="Helical" evidence="3">
    <location>
        <begin position="93"/>
        <end position="111"/>
    </location>
</feature>
<feature type="transmembrane region" description="Helical" evidence="3">
    <location>
        <begin position="140"/>
        <end position="156"/>
    </location>
</feature>
<dbReference type="InterPro" id="IPR043128">
    <property type="entry name" value="Rev_trsase/Diguanyl_cyclase"/>
</dbReference>
<feature type="transmembrane region" description="Helical" evidence="3">
    <location>
        <begin position="28"/>
        <end position="46"/>
    </location>
</feature>
<feature type="domain" description="GGDEF" evidence="4">
    <location>
        <begin position="240"/>
        <end position="369"/>
    </location>
</feature>
<dbReference type="GO" id="GO:0052621">
    <property type="term" value="F:diguanylate cyclase activity"/>
    <property type="evidence" value="ECO:0007669"/>
    <property type="project" value="UniProtKB-EC"/>
</dbReference>
<keyword evidence="3" id="KW-0812">Transmembrane</keyword>
<evidence type="ECO:0000313" key="5">
    <source>
        <dbReference type="EMBL" id="MBB6481739.1"/>
    </source>
</evidence>
<evidence type="ECO:0000256" key="3">
    <source>
        <dbReference type="SAM" id="Phobius"/>
    </source>
</evidence>
<dbReference type="InterPro" id="IPR000160">
    <property type="entry name" value="GGDEF_dom"/>
</dbReference>
<proteinExistence type="predicted"/>
<dbReference type="Proteomes" id="UP000587760">
    <property type="component" value="Unassembled WGS sequence"/>
</dbReference>